<keyword evidence="3" id="KW-1185">Reference proteome</keyword>
<accession>A0A1W6N4R7</accession>
<keyword evidence="1" id="KW-0732">Signal</keyword>
<reference evidence="2 3" key="1">
    <citation type="submission" date="2014-06" db="EMBL/GenBank/DDBJ databases">
        <title>The genome of the endonuclear symbiont Nucleicultrix amoebiphila.</title>
        <authorList>
            <person name="Schulz F."/>
            <person name="Horn M."/>
        </authorList>
    </citation>
    <scope>NUCLEOTIDE SEQUENCE [LARGE SCALE GENOMIC DNA]</scope>
    <source>
        <strain evidence="2 3">FS5</strain>
    </source>
</reference>
<gene>
    <name evidence="2" type="ORF">GQ61_05650</name>
</gene>
<dbReference type="RefSeq" id="WP_085784353.1">
    <property type="nucleotide sequence ID" value="NZ_CP008743.1"/>
</dbReference>
<evidence type="ECO:0000256" key="1">
    <source>
        <dbReference type="SAM" id="SignalP"/>
    </source>
</evidence>
<protein>
    <submittedName>
        <fullName evidence="2">Uncharacterized protein</fullName>
    </submittedName>
</protein>
<feature type="chain" id="PRO_5012439029" evidence="1">
    <location>
        <begin position="24"/>
        <end position="200"/>
    </location>
</feature>
<organism evidence="2 3">
    <name type="scientific">Candidatus Nucleicultrix amoebiphila FS5</name>
    <dbReference type="NCBI Taxonomy" id="1414854"/>
    <lineage>
        <taxon>Bacteria</taxon>
        <taxon>Pseudomonadati</taxon>
        <taxon>Pseudomonadota</taxon>
        <taxon>Alphaproteobacteria</taxon>
        <taxon>Holosporales</taxon>
        <taxon>Candidatus Nucleicultricaceae</taxon>
        <taxon>Candidatus Nucleicultrix</taxon>
    </lineage>
</organism>
<dbReference type="Proteomes" id="UP000237351">
    <property type="component" value="Chromosome"/>
</dbReference>
<evidence type="ECO:0000313" key="3">
    <source>
        <dbReference type="Proteomes" id="UP000237351"/>
    </source>
</evidence>
<dbReference type="KEGG" id="naf:GQ61_05650"/>
<dbReference type="AlphaFoldDB" id="A0A1W6N4R7"/>
<dbReference type="EMBL" id="CP008743">
    <property type="protein sequence ID" value="ARN84855.1"/>
    <property type="molecule type" value="Genomic_DNA"/>
</dbReference>
<name>A0A1W6N4R7_9PROT</name>
<sequence>MKHTLIPFAVLLLMVVMTFPCYGSDDGEVEEAKRSQALVVKDPLQRDLAVSSTPSREGPPKSLNLKVIETIEENSPLSQRNYLRGLLIKSAGVGAAFYTLKHEPVLGFLGVAGYVYKGGVSAFIKIAGGMLGGAIGKDIGIVLYGDEALGNALSAVGAACGYGLATLFVDMTTYGFKRLLGTHKTKTVKRQTITLDEGVS</sequence>
<feature type="signal peptide" evidence="1">
    <location>
        <begin position="1"/>
        <end position="23"/>
    </location>
</feature>
<evidence type="ECO:0000313" key="2">
    <source>
        <dbReference type="EMBL" id="ARN84855.1"/>
    </source>
</evidence>
<proteinExistence type="predicted"/>